<dbReference type="Pfam" id="PF00501">
    <property type="entry name" value="AMP-binding"/>
    <property type="match status" value="1"/>
</dbReference>
<reference evidence="6" key="1">
    <citation type="submission" date="2017-01" db="EMBL/GenBank/DDBJ databases">
        <authorList>
            <person name="Varghese N."/>
            <person name="Submissions S."/>
        </authorList>
    </citation>
    <scope>NUCLEOTIDE SEQUENCE [LARGE SCALE GENOMIC DNA]</scope>
    <source>
        <strain evidence="6">DSM 19945</strain>
    </source>
</reference>
<dbReference type="Pfam" id="PF16177">
    <property type="entry name" value="ACAS_N"/>
    <property type="match status" value="1"/>
</dbReference>
<proteinExistence type="inferred from homology"/>
<dbReference type="Gene3D" id="3.40.50.12780">
    <property type="entry name" value="N-terminal domain of ligase-like"/>
    <property type="match status" value="1"/>
</dbReference>
<organism evidence="5 6">
    <name type="scientific">Rhodobacter aestuarii</name>
    <dbReference type="NCBI Taxonomy" id="453582"/>
    <lineage>
        <taxon>Bacteria</taxon>
        <taxon>Pseudomonadati</taxon>
        <taxon>Pseudomonadota</taxon>
        <taxon>Alphaproteobacteria</taxon>
        <taxon>Rhodobacterales</taxon>
        <taxon>Rhodobacter group</taxon>
        <taxon>Rhodobacter</taxon>
    </lineage>
</organism>
<evidence type="ECO:0000313" key="5">
    <source>
        <dbReference type="EMBL" id="SIS95593.1"/>
    </source>
</evidence>
<accession>A0A1N7NB17</accession>
<evidence type="ECO:0000313" key="6">
    <source>
        <dbReference type="Proteomes" id="UP000186221"/>
    </source>
</evidence>
<dbReference type="Proteomes" id="UP000186221">
    <property type="component" value="Unassembled WGS sequence"/>
</dbReference>
<comment type="similarity">
    <text evidence="1">Belongs to the ATP-dependent AMP-binding enzyme family.</text>
</comment>
<dbReference type="InterPro" id="IPR000873">
    <property type="entry name" value="AMP-dep_synth/lig_dom"/>
</dbReference>
<dbReference type="OrthoDB" id="9803968at2"/>
<dbReference type="GO" id="GO:0050218">
    <property type="term" value="F:propionate-CoA ligase activity"/>
    <property type="evidence" value="ECO:0007669"/>
    <property type="project" value="TreeGrafter"/>
</dbReference>
<dbReference type="SUPFAM" id="SSF56801">
    <property type="entry name" value="Acetyl-CoA synthetase-like"/>
    <property type="match status" value="1"/>
</dbReference>
<evidence type="ECO:0000259" key="2">
    <source>
        <dbReference type="Pfam" id="PF00501"/>
    </source>
</evidence>
<feature type="domain" description="Acetyl-coenzyme A synthetase N-terminal" evidence="4">
    <location>
        <begin position="3"/>
        <end position="56"/>
    </location>
</feature>
<dbReference type="AlphaFoldDB" id="A0A1N7NB17"/>
<dbReference type="InterPro" id="IPR045851">
    <property type="entry name" value="AMP-bd_C_sf"/>
</dbReference>
<dbReference type="Gene3D" id="3.30.300.30">
    <property type="match status" value="1"/>
</dbReference>
<name>A0A1N7NB17_9RHOB</name>
<keyword evidence="6" id="KW-1185">Reference proteome</keyword>
<dbReference type="GO" id="GO:0070013">
    <property type="term" value="C:intracellular organelle lumen"/>
    <property type="evidence" value="ECO:0007669"/>
    <property type="project" value="UniProtKB-ARBA"/>
</dbReference>
<gene>
    <name evidence="5" type="ORF">SAMN05421580_107150</name>
</gene>
<dbReference type="FunFam" id="3.30.300.30:FF:000017">
    <property type="entry name" value="Acyl-CoA synthetase short-chain family member 3"/>
    <property type="match status" value="1"/>
</dbReference>
<dbReference type="PANTHER" id="PTHR43347">
    <property type="entry name" value="ACYL-COA SYNTHETASE"/>
    <property type="match status" value="1"/>
</dbReference>
<feature type="domain" description="AMP-dependent synthetase/ligase" evidence="2">
    <location>
        <begin position="64"/>
        <end position="443"/>
    </location>
</feature>
<dbReference type="RefSeq" id="WP_076485184.1">
    <property type="nucleotide sequence ID" value="NZ_FTOG01000007.1"/>
</dbReference>
<feature type="domain" description="AMP-binding enzyme C-terminal" evidence="3">
    <location>
        <begin position="509"/>
        <end position="587"/>
    </location>
</feature>
<dbReference type="STRING" id="453582.SAMN05421580_107150"/>
<dbReference type="CDD" id="cd05967">
    <property type="entry name" value="PrpE"/>
    <property type="match status" value="1"/>
</dbReference>
<dbReference type="PANTHER" id="PTHR43347:SF3">
    <property type="entry name" value="ACYL-COA SYNTHETASE SHORT-CHAIN FAMILY MEMBER 3, MITOCHONDRIAL"/>
    <property type="match status" value="1"/>
</dbReference>
<dbReference type="Pfam" id="PF13193">
    <property type="entry name" value="AMP-binding_C"/>
    <property type="match status" value="1"/>
</dbReference>
<evidence type="ECO:0000256" key="1">
    <source>
        <dbReference type="ARBA" id="ARBA00006432"/>
    </source>
</evidence>
<dbReference type="InterPro" id="IPR025110">
    <property type="entry name" value="AMP-bd_C"/>
</dbReference>
<sequence length="630" mass="68972">MGYNEVYGAWKADPEGFWMEAAKGIDWDEAPSKAFFEQGPAGEWFADAKVNTCWNAVDRHVEAGRGDQIAIMHESPITHSTKGITYKELQARVASLAGALRMRGVEKGDRVIIYMPMIPEALEAMLACARIGAIHSVVFGGFAAHELAVRIDDCTPKAIIAASCGLEPNRVVHYKPLLDAAIDQAKHKPEFCVIFQREQEVAKLVEGRDFSWHGFQYGVKPAECVPVDGNHPAYILYTSGTTGQPKGVIRATAGHLVALHWSMKAIYNIDPGDRFWAASDVGWVVGHSYICYGPLLAGATTVVFEGKPVGTPHPGVFWRIIQNHRIKSFFTAPTALRAIRREDPDGEYIKRYKLHEMQALFLAGERADPDTVKWAQDHLGVPVIDHWWQTETGWAIAGNPLGIELLPVKMGSPTKAMPGYDVQVLDEGGHPVEPGTLGAIAIKLPLPPGTLPTLWNAEERFKKSYLEHFPGYYETGDAGYLDEDGYIYIMSRTDDVINVAGHRLSTGAMEEVIASHPDVAECAVIGVSDTLKGQLPMGFLCLQKSCTKSHAEVIRECVTLVRDQIGPVAAFKLAVIVDRLPKTRSGKILRATMVKIADGEEFKMPATIDDPAILDEIADALKSIGFPAAA</sequence>
<dbReference type="EMBL" id="FTOG01000007">
    <property type="protein sequence ID" value="SIS95593.1"/>
    <property type="molecule type" value="Genomic_DNA"/>
</dbReference>
<dbReference type="FunFam" id="3.40.50.12780:FF:000011">
    <property type="entry name" value="Acetyl-coenzyme A synthetase 2-like, mitochondrial"/>
    <property type="match status" value="1"/>
</dbReference>
<dbReference type="PROSITE" id="PS00455">
    <property type="entry name" value="AMP_BINDING"/>
    <property type="match status" value="1"/>
</dbReference>
<dbReference type="InterPro" id="IPR042099">
    <property type="entry name" value="ANL_N_sf"/>
</dbReference>
<protein>
    <submittedName>
        <fullName evidence="5">Propionyl-CoA synthetase</fullName>
    </submittedName>
</protein>
<evidence type="ECO:0000259" key="3">
    <source>
        <dbReference type="Pfam" id="PF13193"/>
    </source>
</evidence>
<dbReference type="InterPro" id="IPR032387">
    <property type="entry name" value="ACAS_N"/>
</dbReference>
<evidence type="ECO:0000259" key="4">
    <source>
        <dbReference type="Pfam" id="PF16177"/>
    </source>
</evidence>
<dbReference type="InterPro" id="IPR020845">
    <property type="entry name" value="AMP-binding_CS"/>
</dbReference>